<dbReference type="InterPro" id="IPR024524">
    <property type="entry name" value="DUF3800"/>
</dbReference>
<protein>
    <recommendedName>
        <fullName evidence="4">DUF3800 domain-containing protein</fullName>
    </recommendedName>
</protein>
<evidence type="ECO:0000256" key="1">
    <source>
        <dbReference type="SAM" id="Phobius"/>
    </source>
</evidence>
<dbReference type="Proteomes" id="UP000033624">
    <property type="component" value="Unassembled WGS sequence"/>
</dbReference>
<sequence length="253" mass="30335">MRTKNTKYISIYLDESGSGNSPFFIVGGFFLFNFDRKQIYIQEVNISKNIEYIESQIKKNNKKTIDLKKEMKFINLTFKNKKLLFNNIKNNNQVNISMLYDLVKFKNVNQKPILIDYLYNIMVFLILQNILFDLLKQDFINLKDEISIKVNIDQRRNYKNSLTKSNSFKELKMYLNTRMYEKSKFINMNKIEVLQFNSKLEPNIRYADYYVGLLSSVRRILKNQAKSYDFKSDKLLCLLNNRIKHIEYKNTFS</sequence>
<accession>A0AAE2EI84</accession>
<dbReference type="EMBL" id="LAEW01000001">
    <property type="protein sequence ID" value="KJQ45939.1"/>
    <property type="molecule type" value="Genomic_DNA"/>
</dbReference>
<dbReference type="OMA" id="KHNHIRE"/>
<evidence type="ECO:0008006" key="4">
    <source>
        <dbReference type="Google" id="ProtNLM"/>
    </source>
</evidence>
<dbReference type="AlphaFoldDB" id="A0AAE2EI84"/>
<keyword evidence="1" id="KW-0812">Transmembrane</keyword>
<evidence type="ECO:0000313" key="3">
    <source>
        <dbReference type="Proteomes" id="UP000033624"/>
    </source>
</evidence>
<proteinExistence type="predicted"/>
<comment type="caution">
    <text evidence="2">The sequence shown here is derived from an EMBL/GenBank/DDBJ whole genome shotgun (WGS) entry which is preliminary data.</text>
</comment>
<keyword evidence="1" id="KW-1133">Transmembrane helix</keyword>
<reference evidence="2 3" key="1">
    <citation type="submission" date="2015-02" db="EMBL/GenBank/DDBJ databases">
        <title>Mycoplasma mycoides subsp. mycoides strain:B237 Genome sequencing.</title>
        <authorList>
            <person name="Fischer A."/>
            <person name="Santana-Cruz I."/>
            <person name="Schieck E."/>
            <person name="Gourle H."/>
            <person name="Lambert M."/>
            <person name="Nadendla S."/>
            <person name="Miller R.A."/>
            <person name="Weber J."/>
            <person name="Bongcam-Rudloff E."/>
            <person name="Vashee S."/>
            <person name="Frey J."/>
            <person name="Jores J."/>
        </authorList>
    </citation>
    <scope>NUCLEOTIDE SEQUENCE [LARGE SCALE GENOMIC DNA]</scope>
    <source>
        <strain evidence="2 3">B237</strain>
    </source>
</reference>
<evidence type="ECO:0000313" key="2">
    <source>
        <dbReference type="EMBL" id="KJQ45939.1"/>
    </source>
</evidence>
<gene>
    <name evidence="2" type="ORF">TS59_1132</name>
</gene>
<keyword evidence="1" id="KW-0472">Membrane</keyword>
<name>A0AAE2EI84_MYCMY</name>
<dbReference type="RefSeq" id="WP_011167159.1">
    <property type="nucleotide sequence ID" value="NZ_CP010267.1"/>
</dbReference>
<dbReference type="Pfam" id="PF12686">
    <property type="entry name" value="DUF3800"/>
    <property type="match status" value="1"/>
</dbReference>
<dbReference type="KEGG" id="mmyi:mycmycITA_01071"/>
<organism evidence="2 3">
    <name type="scientific">Mycoplasma mycoides subsp. mycoides</name>
    <dbReference type="NCBI Taxonomy" id="2103"/>
    <lineage>
        <taxon>Bacteria</taxon>
        <taxon>Bacillati</taxon>
        <taxon>Mycoplasmatota</taxon>
        <taxon>Mollicutes</taxon>
        <taxon>Mycoplasmataceae</taxon>
        <taxon>Mycoplasma</taxon>
    </lineage>
</organism>
<feature type="transmembrane region" description="Helical" evidence="1">
    <location>
        <begin position="114"/>
        <end position="132"/>
    </location>
</feature>